<keyword evidence="2 7" id="KW-0813">Transport</keyword>
<organism evidence="9 10">
    <name type="scientific">Paenalcaligenes hermetiae</name>
    <dbReference type="NCBI Taxonomy" id="1157987"/>
    <lineage>
        <taxon>Bacteria</taxon>
        <taxon>Pseudomonadati</taxon>
        <taxon>Pseudomonadota</taxon>
        <taxon>Betaproteobacteria</taxon>
        <taxon>Burkholderiales</taxon>
        <taxon>Alcaligenaceae</taxon>
        <taxon>Paenalcaligenes</taxon>
    </lineage>
</organism>
<comment type="subcellular location">
    <subcellularLocation>
        <location evidence="1 7">Cell membrane</location>
        <topology evidence="1 7">Multi-pass membrane protein</topology>
    </subcellularLocation>
</comment>
<evidence type="ECO:0000256" key="3">
    <source>
        <dbReference type="ARBA" id="ARBA00022475"/>
    </source>
</evidence>
<evidence type="ECO:0000256" key="7">
    <source>
        <dbReference type="RuleBase" id="RU363032"/>
    </source>
</evidence>
<dbReference type="PANTHER" id="PTHR30151:SF25">
    <property type="entry name" value="TAURINE TRANSPORT SYSTEM PERMEASE PROTEIN TAUC"/>
    <property type="match status" value="1"/>
</dbReference>
<proteinExistence type="inferred from homology"/>
<dbReference type="EMBL" id="BAABKD010000002">
    <property type="protein sequence ID" value="GAA5085462.1"/>
    <property type="molecule type" value="Genomic_DNA"/>
</dbReference>
<gene>
    <name evidence="9" type="ORF">GCM10023337_04200</name>
</gene>
<dbReference type="Proteomes" id="UP001500227">
    <property type="component" value="Unassembled WGS sequence"/>
</dbReference>
<protein>
    <submittedName>
        <fullName evidence="9">ABC transporter permease</fullName>
    </submittedName>
</protein>
<evidence type="ECO:0000313" key="9">
    <source>
        <dbReference type="EMBL" id="GAA5085462.1"/>
    </source>
</evidence>
<dbReference type="InterPro" id="IPR035906">
    <property type="entry name" value="MetI-like_sf"/>
</dbReference>
<sequence>MDRLTSVFSRFSQWLYGGVGLVLGIGLWWLMSHLHTGFLIQQLRPEPSFQQLLQLLQTPLFYEHMLASLHRIVVGLTGALLIGLPIGLVMGSSPLCRRLFTPLFQFLRMISPLSWMPIAVMAFGVGDAPIYFLLIFAGLWPILLNTAQGVEKLNPRWRLLSRSLNATRWEFLRYILFPAIRHDVFTGCRLAVGVLWIVLVPCEMLGVNAGLGYLILDTRDRLAYAELMAVILCIGVLGYTLDSLCRLGLSRHPHT</sequence>
<reference evidence="10" key="1">
    <citation type="journal article" date="2019" name="Int. J. Syst. Evol. Microbiol.">
        <title>The Global Catalogue of Microorganisms (GCM) 10K type strain sequencing project: providing services to taxonomists for standard genome sequencing and annotation.</title>
        <authorList>
            <consortium name="The Broad Institute Genomics Platform"/>
            <consortium name="The Broad Institute Genome Sequencing Center for Infectious Disease"/>
            <person name="Wu L."/>
            <person name="Ma J."/>
        </authorList>
    </citation>
    <scope>NUCLEOTIDE SEQUENCE [LARGE SCALE GENOMIC DNA]</scope>
    <source>
        <strain evidence="10">JCM 18423</strain>
    </source>
</reference>
<feature type="domain" description="ABC transmembrane type-1" evidence="8">
    <location>
        <begin position="65"/>
        <end position="245"/>
    </location>
</feature>
<keyword evidence="10" id="KW-1185">Reference proteome</keyword>
<evidence type="ECO:0000259" key="8">
    <source>
        <dbReference type="PROSITE" id="PS50928"/>
    </source>
</evidence>
<dbReference type="SUPFAM" id="SSF161098">
    <property type="entry name" value="MetI-like"/>
    <property type="match status" value="1"/>
</dbReference>
<dbReference type="CDD" id="cd06261">
    <property type="entry name" value="TM_PBP2"/>
    <property type="match status" value="1"/>
</dbReference>
<evidence type="ECO:0000256" key="2">
    <source>
        <dbReference type="ARBA" id="ARBA00022448"/>
    </source>
</evidence>
<dbReference type="InterPro" id="IPR000515">
    <property type="entry name" value="MetI-like"/>
</dbReference>
<keyword evidence="4 7" id="KW-0812">Transmembrane</keyword>
<feature type="transmembrane region" description="Helical" evidence="7">
    <location>
        <begin position="190"/>
        <end position="216"/>
    </location>
</feature>
<evidence type="ECO:0000256" key="6">
    <source>
        <dbReference type="ARBA" id="ARBA00023136"/>
    </source>
</evidence>
<name>A0ABP9LU24_9BURK</name>
<keyword evidence="6 7" id="KW-0472">Membrane</keyword>
<comment type="caution">
    <text evidence="9">The sequence shown here is derived from an EMBL/GenBank/DDBJ whole genome shotgun (WGS) entry which is preliminary data.</text>
</comment>
<evidence type="ECO:0000256" key="1">
    <source>
        <dbReference type="ARBA" id="ARBA00004651"/>
    </source>
</evidence>
<dbReference type="Pfam" id="PF00528">
    <property type="entry name" value="BPD_transp_1"/>
    <property type="match status" value="1"/>
</dbReference>
<keyword evidence="5 7" id="KW-1133">Transmembrane helix</keyword>
<accession>A0ABP9LU24</accession>
<keyword evidence="3" id="KW-1003">Cell membrane</keyword>
<feature type="transmembrane region" description="Helical" evidence="7">
    <location>
        <begin position="12"/>
        <end position="31"/>
    </location>
</feature>
<comment type="similarity">
    <text evidence="7">Belongs to the binding-protein-dependent transport system permease family.</text>
</comment>
<feature type="transmembrane region" description="Helical" evidence="7">
    <location>
        <begin position="222"/>
        <end position="241"/>
    </location>
</feature>
<dbReference type="PANTHER" id="PTHR30151">
    <property type="entry name" value="ALKANE SULFONATE ABC TRANSPORTER-RELATED, MEMBRANE SUBUNIT"/>
    <property type="match status" value="1"/>
</dbReference>
<evidence type="ECO:0000256" key="4">
    <source>
        <dbReference type="ARBA" id="ARBA00022692"/>
    </source>
</evidence>
<dbReference type="RefSeq" id="WP_260649521.1">
    <property type="nucleotide sequence ID" value="NZ_BAABKD010000002.1"/>
</dbReference>
<dbReference type="Gene3D" id="1.10.3720.10">
    <property type="entry name" value="MetI-like"/>
    <property type="match status" value="1"/>
</dbReference>
<dbReference type="PROSITE" id="PS50928">
    <property type="entry name" value="ABC_TM1"/>
    <property type="match status" value="1"/>
</dbReference>
<evidence type="ECO:0000256" key="5">
    <source>
        <dbReference type="ARBA" id="ARBA00022989"/>
    </source>
</evidence>
<evidence type="ECO:0000313" key="10">
    <source>
        <dbReference type="Proteomes" id="UP001500227"/>
    </source>
</evidence>
<feature type="transmembrane region" description="Helical" evidence="7">
    <location>
        <begin position="69"/>
        <end position="91"/>
    </location>
</feature>